<evidence type="ECO:0000313" key="2">
    <source>
        <dbReference type="Proteomes" id="UP000783863"/>
    </source>
</evidence>
<dbReference type="InterPro" id="IPR055686">
    <property type="entry name" value="DUF7262"/>
</dbReference>
<dbReference type="RefSeq" id="WP_220586475.1">
    <property type="nucleotide sequence ID" value="NZ_RKLQ01000001.1"/>
</dbReference>
<keyword evidence="2" id="KW-1185">Reference proteome</keyword>
<comment type="caution">
    <text evidence="1">The sequence shown here is derived from an EMBL/GenBank/DDBJ whole genome shotgun (WGS) entry which is preliminary data.</text>
</comment>
<name>A0A8J8C6F1_9EURY</name>
<dbReference type="Proteomes" id="UP000783863">
    <property type="component" value="Unassembled WGS sequence"/>
</dbReference>
<proteinExistence type="predicted"/>
<gene>
    <name evidence="1" type="ORF">EGD98_00950</name>
</gene>
<organism evidence="1 2">
    <name type="scientific">Haloarcula salinisoli</name>
    <dbReference type="NCBI Taxonomy" id="2487746"/>
    <lineage>
        <taxon>Archaea</taxon>
        <taxon>Methanobacteriati</taxon>
        <taxon>Methanobacteriota</taxon>
        <taxon>Stenosarchaea group</taxon>
        <taxon>Halobacteria</taxon>
        <taxon>Halobacteriales</taxon>
        <taxon>Haloarculaceae</taxon>
        <taxon>Haloarcula</taxon>
    </lineage>
</organism>
<dbReference type="EMBL" id="RKLQ01000001">
    <property type="protein sequence ID" value="MBX0302231.1"/>
    <property type="molecule type" value="Genomic_DNA"/>
</dbReference>
<reference evidence="1" key="1">
    <citation type="submission" date="2021-06" db="EMBL/GenBank/DDBJ databases">
        <title>Halomicroarcula sp. F24A a new haloarchaeum isolated from saline soil.</title>
        <authorList>
            <person name="Duran-Viseras A."/>
            <person name="Sanchez-Porro C."/>
            <person name="Ventosa A."/>
        </authorList>
    </citation>
    <scope>NUCLEOTIDE SEQUENCE</scope>
    <source>
        <strain evidence="1">F24A</strain>
    </source>
</reference>
<dbReference type="AlphaFoldDB" id="A0A8J8C6F1"/>
<protein>
    <submittedName>
        <fullName evidence="1">Uncharacterized protein</fullName>
    </submittedName>
</protein>
<evidence type="ECO:0000313" key="1">
    <source>
        <dbReference type="EMBL" id="MBX0302231.1"/>
    </source>
</evidence>
<dbReference type="Pfam" id="PF23923">
    <property type="entry name" value="DUF7262"/>
    <property type="match status" value="1"/>
</dbReference>
<accession>A0A8J8C6F1</accession>
<sequence length="134" mass="14227">MPRAQLPLSLVEVALGAALILAVALGFALATPVPDTQGAQLTAYAEDTATIIQTDPARHNGTTRLGEVVASQRAFDRERGNLERRVERILPANVLFNVRTPYGSVGTAVPKRTTTGTATVLTGSGTVRIEVWYA</sequence>